<accession>A0ACB5TD96</accession>
<organism evidence="1 2">
    <name type="scientific">Ambrosiozyma monospora</name>
    <name type="common">Yeast</name>
    <name type="synonym">Endomycopsis monosporus</name>
    <dbReference type="NCBI Taxonomy" id="43982"/>
    <lineage>
        <taxon>Eukaryota</taxon>
        <taxon>Fungi</taxon>
        <taxon>Dikarya</taxon>
        <taxon>Ascomycota</taxon>
        <taxon>Saccharomycotina</taxon>
        <taxon>Pichiomycetes</taxon>
        <taxon>Pichiales</taxon>
        <taxon>Pichiaceae</taxon>
        <taxon>Ambrosiozyma</taxon>
    </lineage>
</organism>
<name>A0ACB5TD96_AMBMO</name>
<sequence length="572" mass="65826">MPSDNIVALLDNITLQKKDDFHKILNALPLEIQLTIAKFFFNERLKEHSEYHTEYTDIMVKLGYKLYIFIVSEDELSRYFILDGSPVGCFRYSSCYFKQFFADADFRRFPIERLEIACYLKMGPMDMLIKLIDISETFLYDRDNDLIEDPILPAIRDKVNELTIHSAFDLPDVLENISFYQNLNHLIIEIYEDDDDESIKEYLGVGNIRLACQLLSEVTIIFYCTELIKPKYYTKLIKISNLNVELSGLQLTTEWLPYLDTLIENKVDISYVDLDEYTYSPFRFKRLITYDLVSHLQITCQDNIEGYDFTGKNFMVCQISAATMKNCDLSGLKNFIKLSLNLINTDLKTLESIPDSVSELDLNLQYNLVSIIDPNSKFVKSLPTNRKLSLPKRLHNLSTNTPSVFDVFDISSAKYLVKLQLLFDELGIYQFSKLDEGNALWDNIPKSVERIIIKLNTVITAEKSPVIYVRLNPSNILITEIQITEIVPASVIYLTSFSNPRIIKQIKSIGRPYLVISGVVCNTVHIRSLNWVGVTPYAHHLIIANEDARLINVKNTDLVKAYGDSDIESTPK</sequence>
<reference evidence="1" key="1">
    <citation type="submission" date="2023-04" db="EMBL/GenBank/DDBJ databases">
        <title>Ambrosiozyma monospora NBRC 10751.</title>
        <authorList>
            <person name="Ichikawa N."/>
            <person name="Sato H."/>
            <person name="Tonouchi N."/>
        </authorList>
    </citation>
    <scope>NUCLEOTIDE SEQUENCE</scope>
    <source>
        <strain evidence="1">NBRC 10751</strain>
    </source>
</reference>
<evidence type="ECO:0000313" key="1">
    <source>
        <dbReference type="EMBL" id="GME85828.1"/>
    </source>
</evidence>
<evidence type="ECO:0000313" key="2">
    <source>
        <dbReference type="Proteomes" id="UP001165064"/>
    </source>
</evidence>
<gene>
    <name evidence="1" type="ORF">Amon02_000778100</name>
</gene>
<comment type="caution">
    <text evidence="1">The sequence shown here is derived from an EMBL/GenBank/DDBJ whole genome shotgun (WGS) entry which is preliminary data.</text>
</comment>
<protein>
    <submittedName>
        <fullName evidence="1">Unnamed protein product</fullName>
    </submittedName>
</protein>
<keyword evidence="2" id="KW-1185">Reference proteome</keyword>
<dbReference type="EMBL" id="BSXS01006660">
    <property type="protein sequence ID" value="GME85828.1"/>
    <property type="molecule type" value="Genomic_DNA"/>
</dbReference>
<proteinExistence type="predicted"/>
<dbReference type="Proteomes" id="UP001165064">
    <property type="component" value="Unassembled WGS sequence"/>
</dbReference>